<keyword evidence="4 9" id="KW-0762">Sugar transport</keyword>
<keyword evidence="3" id="KW-0813">Transport</keyword>
<keyword evidence="5 8" id="KW-0812">Transmembrane</keyword>
<dbReference type="RefSeq" id="WP_125713293.1">
    <property type="nucleotide sequence ID" value="NZ_JBHTOP010000026.1"/>
</dbReference>
<evidence type="ECO:0000256" key="1">
    <source>
        <dbReference type="ARBA" id="ARBA00004651"/>
    </source>
</evidence>
<dbReference type="SUPFAM" id="SSF103481">
    <property type="entry name" value="Multidrug resistance efflux transporter EmrE"/>
    <property type="match status" value="2"/>
</dbReference>
<evidence type="ECO:0000256" key="6">
    <source>
        <dbReference type="ARBA" id="ARBA00022989"/>
    </source>
</evidence>
<keyword evidence="6 8" id="KW-1133">Transmembrane helix</keyword>
<dbReference type="EMBL" id="JBHTOP010000026">
    <property type="protein sequence ID" value="MFD1672688.1"/>
    <property type="molecule type" value="Genomic_DNA"/>
</dbReference>
<comment type="subcellular location">
    <subcellularLocation>
        <location evidence="1">Cell membrane</location>
        <topology evidence="1">Multi-pass membrane protein</topology>
    </subcellularLocation>
</comment>
<dbReference type="Proteomes" id="UP001597267">
    <property type="component" value="Unassembled WGS sequence"/>
</dbReference>
<proteinExistence type="inferred from homology"/>
<comment type="caution">
    <text evidence="9">The sequence shown here is derived from an EMBL/GenBank/DDBJ whole genome shotgun (WGS) entry which is preliminary data.</text>
</comment>
<accession>A0ABW4J9W5</accession>
<name>A0ABW4J9W5_9LACO</name>
<feature type="transmembrane region" description="Helical" evidence="8">
    <location>
        <begin position="242"/>
        <end position="263"/>
    </location>
</feature>
<feature type="transmembrane region" description="Helical" evidence="8">
    <location>
        <begin position="87"/>
        <end position="110"/>
    </location>
</feature>
<reference evidence="10" key="1">
    <citation type="journal article" date="2019" name="Int. J. Syst. Evol. Microbiol.">
        <title>The Global Catalogue of Microorganisms (GCM) 10K type strain sequencing project: providing services to taxonomists for standard genome sequencing and annotation.</title>
        <authorList>
            <consortium name="The Broad Institute Genomics Platform"/>
            <consortium name="The Broad Institute Genome Sequencing Center for Infectious Disease"/>
            <person name="Wu L."/>
            <person name="Ma J."/>
        </authorList>
    </citation>
    <scope>NUCLEOTIDE SEQUENCE [LARGE SCALE GENOMIC DNA]</scope>
    <source>
        <strain evidence="10">CCM 8896</strain>
    </source>
</reference>
<dbReference type="PANTHER" id="PTHR16119:SF17">
    <property type="entry name" value="TRANSMEMBRANE PROTEIN 144"/>
    <property type="match status" value="1"/>
</dbReference>
<evidence type="ECO:0000256" key="7">
    <source>
        <dbReference type="ARBA" id="ARBA00023136"/>
    </source>
</evidence>
<sequence>MNILIALIPAVAWGSIGLISGKLGGNAYQQTVGMTIGAFIFSLGMYLVVRPTIDMKVVVVGLLSGVFWAVGQGNQFRAMKNMGISRAVPMSTGMQLVFNTLAGALVFHEWQTTKQISIGTMALVLLVIGATLTSLRDKNSIYNKNDDGTEFRKGFNALLLSTAGYLGYTVIVKWANFPDSTSIILPQAVGMFIGALFLARGKVDGQPKKPWTKATAKNIITGVSWGIGNAAMFIAMSRVGLAISYSLSQTGIIISTVGSILLLGEKKSRRELIFTVIGCLIVIAGGVSLGFVQ</sequence>
<protein>
    <submittedName>
        <fullName evidence="9">GRP family sugar transporter</fullName>
    </submittedName>
</protein>
<evidence type="ECO:0000313" key="9">
    <source>
        <dbReference type="EMBL" id="MFD1672688.1"/>
    </source>
</evidence>
<evidence type="ECO:0000256" key="5">
    <source>
        <dbReference type="ARBA" id="ARBA00022692"/>
    </source>
</evidence>
<feature type="transmembrane region" description="Helical" evidence="8">
    <location>
        <begin position="155"/>
        <end position="175"/>
    </location>
</feature>
<dbReference type="InterPro" id="IPR037185">
    <property type="entry name" value="EmrE-like"/>
</dbReference>
<dbReference type="InterPro" id="IPR010651">
    <property type="entry name" value="Sugar_transport"/>
</dbReference>
<feature type="transmembrane region" description="Helical" evidence="8">
    <location>
        <begin position="219"/>
        <end position="236"/>
    </location>
</feature>
<feature type="transmembrane region" description="Helical" evidence="8">
    <location>
        <begin position="116"/>
        <end position="135"/>
    </location>
</feature>
<evidence type="ECO:0000313" key="10">
    <source>
        <dbReference type="Proteomes" id="UP001597267"/>
    </source>
</evidence>
<evidence type="ECO:0000256" key="4">
    <source>
        <dbReference type="ARBA" id="ARBA00022597"/>
    </source>
</evidence>
<evidence type="ECO:0000256" key="3">
    <source>
        <dbReference type="ARBA" id="ARBA00022448"/>
    </source>
</evidence>
<organism evidence="9 10">
    <name type="scientific">Agrilactobacillus yilanensis</name>
    <dbReference type="NCBI Taxonomy" id="2485997"/>
    <lineage>
        <taxon>Bacteria</taxon>
        <taxon>Bacillati</taxon>
        <taxon>Bacillota</taxon>
        <taxon>Bacilli</taxon>
        <taxon>Lactobacillales</taxon>
        <taxon>Lactobacillaceae</taxon>
        <taxon>Agrilactobacillus</taxon>
    </lineage>
</organism>
<evidence type="ECO:0000256" key="2">
    <source>
        <dbReference type="ARBA" id="ARBA00006117"/>
    </source>
</evidence>
<keyword evidence="7 8" id="KW-0472">Membrane</keyword>
<dbReference type="Pfam" id="PF06800">
    <property type="entry name" value="Sugar_transport"/>
    <property type="match status" value="1"/>
</dbReference>
<feature type="transmembrane region" description="Helical" evidence="8">
    <location>
        <begin position="181"/>
        <end position="199"/>
    </location>
</feature>
<feature type="transmembrane region" description="Helical" evidence="8">
    <location>
        <begin position="272"/>
        <end position="292"/>
    </location>
</feature>
<feature type="transmembrane region" description="Helical" evidence="8">
    <location>
        <begin position="31"/>
        <end position="49"/>
    </location>
</feature>
<evidence type="ECO:0000256" key="8">
    <source>
        <dbReference type="SAM" id="Phobius"/>
    </source>
</evidence>
<gene>
    <name evidence="9" type="ORF">ACFQ5M_11300</name>
</gene>
<dbReference type="PANTHER" id="PTHR16119">
    <property type="entry name" value="TRANSMEMBRANE PROTEIN 144"/>
    <property type="match status" value="1"/>
</dbReference>
<comment type="similarity">
    <text evidence="2">Belongs to the GRP transporter (TC 2.A.7.5) family.</text>
</comment>
<keyword evidence="10" id="KW-1185">Reference proteome</keyword>